<name>A0A6I6SHD0_9GAMM</name>
<keyword evidence="3" id="KW-0804">Transcription</keyword>
<feature type="compositionally biased region" description="Polar residues" evidence="4">
    <location>
        <begin position="322"/>
        <end position="331"/>
    </location>
</feature>
<dbReference type="InterPro" id="IPR020449">
    <property type="entry name" value="Tscrpt_reg_AraC-type_HTH"/>
</dbReference>
<dbReference type="InterPro" id="IPR018060">
    <property type="entry name" value="HTH_AraC"/>
</dbReference>
<dbReference type="InterPro" id="IPR032783">
    <property type="entry name" value="AraC_lig"/>
</dbReference>
<evidence type="ECO:0000259" key="5">
    <source>
        <dbReference type="PROSITE" id="PS01124"/>
    </source>
</evidence>
<dbReference type="SUPFAM" id="SSF46689">
    <property type="entry name" value="Homeodomain-like"/>
    <property type="match status" value="2"/>
</dbReference>
<dbReference type="KEGG" id="htx:EKK97_04035"/>
<sequence>MEASLEVLRTIRLTGGIFLDAEFTAPWCVNAQVTPDDCHPLAPASRSIIAYHYVSAGRLWLQVGEAEPAEVAAGQLVVLPRNDPHILGSGLDYPPIAADALMQATFDHGVTRIVHGGGGEATRVWCGFLLSETTTDPLVGLLPSVMTLDMAQGMAGPWIESSFRFAVGELAAGEVRSPTLLARLAELLFIEAVQHYVAGLPAEQRRWLGGLHNPFVSRALTKLHDEPERHWTTEALAQEVGLSRSAFAERFTELVGVPPMRYLTGLRMQRAAQRLRETPTSIARVAEDAGYESEASFTKAFKRAFGMPPATWRREQQGGVGTTQRYTEQGE</sequence>
<feature type="region of interest" description="Disordered" evidence="4">
    <location>
        <begin position="312"/>
        <end position="331"/>
    </location>
</feature>
<feature type="domain" description="HTH araC/xylS-type" evidence="5">
    <location>
        <begin position="217"/>
        <end position="315"/>
    </location>
</feature>
<dbReference type="Pfam" id="PF12833">
    <property type="entry name" value="HTH_18"/>
    <property type="match status" value="1"/>
</dbReference>
<evidence type="ECO:0000256" key="3">
    <source>
        <dbReference type="ARBA" id="ARBA00023163"/>
    </source>
</evidence>
<accession>A0A6I6SHD0</accession>
<dbReference type="PROSITE" id="PS01124">
    <property type="entry name" value="HTH_ARAC_FAMILY_2"/>
    <property type="match status" value="1"/>
</dbReference>
<evidence type="ECO:0000313" key="6">
    <source>
        <dbReference type="EMBL" id="QHC48942.1"/>
    </source>
</evidence>
<dbReference type="InterPro" id="IPR050204">
    <property type="entry name" value="AraC_XylS_family_regulators"/>
</dbReference>
<dbReference type="Proteomes" id="UP000464013">
    <property type="component" value="Chromosome"/>
</dbReference>
<keyword evidence="2" id="KW-0238">DNA-binding</keyword>
<dbReference type="PRINTS" id="PR00032">
    <property type="entry name" value="HTHARAC"/>
</dbReference>
<keyword evidence="1" id="KW-0805">Transcription regulation</keyword>
<dbReference type="SMART" id="SM00342">
    <property type="entry name" value="HTH_ARAC"/>
    <property type="match status" value="1"/>
</dbReference>
<protein>
    <submittedName>
        <fullName evidence="6">AraC family transcriptional regulator</fullName>
    </submittedName>
</protein>
<evidence type="ECO:0000256" key="1">
    <source>
        <dbReference type="ARBA" id="ARBA00023015"/>
    </source>
</evidence>
<reference evidence="6 7" key="1">
    <citation type="submission" date="2019-01" db="EMBL/GenBank/DDBJ databases">
        <title>Complete genome of a denitifying bacterium Halomons sp. BC-M4-5.</title>
        <authorList>
            <person name="Wang L."/>
            <person name="Shao Z."/>
        </authorList>
    </citation>
    <scope>NUCLEOTIDE SEQUENCE [LARGE SCALE GENOMIC DNA]</scope>
    <source>
        <strain evidence="6 7">BC-M4-5</strain>
    </source>
</reference>
<evidence type="ECO:0000256" key="2">
    <source>
        <dbReference type="ARBA" id="ARBA00023125"/>
    </source>
</evidence>
<dbReference type="Gene3D" id="1.10.10.60">
    <property type="entry name" value="Homeodomain-like"/>
    <property type="match status" value="2"/>
</dbReference>
<dbReference type="PANTHER" id="PTHR46796">
    <property type="entry name" value="HTH-TYPE TRANSCRIPTIONAL ACTIVATOR RHAS-RELATED"/>
    <property type="match status" value="1"/>
</dbReference>
<dbReference type="PROSITE" id="PS00041">
    <property type="entry name" value="HTH_ARAC_FAMILY_1"/>
    <property type="match status" value="1"/>
</dbReference>
<dbReference type="Pfam" id="PF12852">
    <property type="entry name" value="Cupin_6"/>
    <property type="match status" value="1"/>
</dbReference>
<dbReference type="GO" id="GO:0043565">
    <property type="term" value="F:sequence-specific DNA binding"/>
    <property type="evidence" value="ECO:0007669"/>
    <property type="project" value="InterPro"/>
</dbReference>
<evidence type="ECO:0000313" key="7">
    <source>
        <dbReference type="Proteomes" id="UP000464013"/>
    </source>
</evidence>
<organism evidence="6 7">
    <name type="scientific">Billgrantia tianxiuensis</name>
    <dbReference type="NCBI Taxonomy" id="2497861"/>
    <lineage>
        <taxon>Bacteria</taxon>
        <taxon>Pseudomonadati</taxon>
        <taxon>Pseudomonadota</taxon>
        <taxon>Gammaproteobacteria</taxon>
        <taxon>Oceanospirillales</taxon>
        <taxon>Halomonadaceae</taxon>
        <taxon>Billgrantia</taxon>
    </lineage>
</organism>
<dbReference type="PANTHER" id="PTHR46796:SF7">
    <property type="entry name" value="ARAC FAMILY TRANSCRIPTIONAL REGULATOR"/>
    <property type="match status" value="1"/>
</dbReference>
<dbReference type="InterPro" id="IPR009057">
    <property type="entry name" value="Homeodomain-like_sf"/>
</dbReference>
<evidence type="ECO:0000256" key="4">
    <source>
        <dbReference type="SAM" id="MobiDB-lite"/>
    </source>
</evidence>
<keyword evidence="7" id="KW-1185">Reference proteome</keyword>
<proteinExistence type="predicted"/>
<dbReference type="InterPro" id="IPR018062">
    <property type="entry name" value="HTH_AraC-typ_CS"/>
</dbReference>
<dbReference type="EMBL" id="CP035042">
    <property type="protein sequence ID" value="QHC48942.1"/>
    <property type="molecule type" value="Genomic_DNA"/>
</dbReference>
<gene>
    <name evidence="6" type="ORF">EKK97_04035</name>
</gene>
<dbReference type="OrthoDB" id="9783876at2"/>
<dbReference type="AlphaFoldDB" id="A0A6I6SHD0"/>
<dbReference type="GO" id="GO:0003700">
    <property type="term" value="F:DNA-binding transcription factor activity"/>
    <property type="evidence" value="ECO:0007669"/>
    <property type="project" value="InterPro"/>
</dbReference>
<dbReference type="RefSeq" id="WP_159549357.1">
    <property type="nucleotide sequence ID" value="NZ_CP035042.1"/>
</dbReference>